<dbReference type="Pfam" id="PF03466">
    <property type="entry name" value="LysR_substrate"/>
    <property type="match status" value="1"/>
</dbReference>
<dbReference type="PANTHER" id="PTHR30579">
    <property type="entry name" value="TRANSCRIPTIONAL REGULATOR"/>
    <property type="match status" value="1"/>
</dbReference>
<dbReference type="Gene3D" id="3.40.190.10">
    <property type="entry name" value="Periplasmic binding protein-like II"/>
    <property type="match status" value="2"/>
</dbReference>
<dbReference type="InterPro" id="IPR000847">
    <property type="entry name" value="LysR_HTH_N"/>
</dbReference>
<evidence type="ECO:0000313" key="7">
    <source>
        <dbReference type="Proteomes" id="UP000763802"/>
    </source>
</evidence>
<dbReference type="Proteomes" id="UP000763802">
    <property type="component" value="Unassembled WGS sequence"/>
</dbReference>
<proteinExistence type="inferred from homology"/>
<dbReference type="SUPFAM" id="SSF46785">
    <property type="entry name" value="Winged helix' DNA-binding domain"/>
    <property type="match status" value="1"/>
</dbReference>
<dbReference type="InterPro" id="IPR005119">
    <property type="entry name" value="LysR_subst-bd"/>
</dbReference>
<evidence type="ECO:0000259" key="5">
    <source>
        <dbReference type="PROSITE" id="PS50931"/>
    </source>
</evidence>
<dbReference type="InterPro" id="IPR036390">
    <property type="entry name" value="WH_DNA-bd_sf"/>
</dbReference>
<dbReference type="PROSITE" id="PS50931">
    <property type="entry name" value="HTH_LYSR"/>
    <property type="match status" value="1"/>
</dbReference>
<dbReference type="Pfam" id="PF00126">
    <property type="entry name" value="HTH_1"/>
    <property type="match status" value="1"/>
</dbReference>
<keyword evidence="4" id="KW-0804">Transcription</keyword>
<dbReference type="SUPFAM" id="SSF53850">
    <property type="entry name" value="Periplasmic binding protein-like II"/>
    <property type="match status" value="1"/>
</dbReference>
<name>A0ABS5WVS1_9RHOB</name>
<dbReference type="CDD" id="cd05466">
    <property type="entry name" value="PBP2_LTTR_substrate"/>
    <property type="match status" value="1"/>
</dbReference>
<comment type="similarity">
    <text evidence="1">Belongs to the LysR transcriptional regulatory family.</text>
</comment>
<sequence>MTSMLDIESLRALMSVEKCGSVTKSALHLGLSQSTVSHQLSRLETKTGSAMFLREGHGLKLTVDGNSLLHYARRIVGLHDEALASLHVQPVSGSVNFGLANELIETDIIRILGRFQRLYPAVNLKTWIDQASTIETRLATGSVDLAAIPVLRECLISDDSVLCEEELLWVKSQNLTLNFMHPVPLISFGPDNLYTQWAMSVGSAEKCTFETAYECPTAPGIRHAVRSGMGVALMRRSDIDKNMVIVKGDLPAPPKVVFVIRKPVQSSSEPTDFLLEYLFRSFGGKFVFSQTKLATALLHEAL</sequence>
<accession>A0ABS5WVS1</accession>
<keyword evidence="7" id="KW-1185">Reference proteome</keyword>
<reference evidence="6 7" key="1">
    <citation type="submission" date="2021-05" db="EMBL/GenBank/DDBJ databases">
        <title>Draft genomes of marine bacteria isolated from model chitin particles.</title>
        <authorList>
            <person name="Datta M.S."/>
            <person name="Schwartzman J.A."/>
            <person name="Cordero O."/>
        </authorList>
    </citation>
    <scope>NUCLEOTIDE SEQUENCE [LARGE SCALE GENOMIC DNA]</scope>
    <source>
        <strain evidence="6 7">4E07</strain>
    </source>
</reference>
<dbReference type="InterPro" id="IPR036388">
    <property type="entry name" value="WH-like_DNA-bd_sf"/>
</dbReference>
<dbReference type="EMBL" id="JAHHDY010000021">
    <property type="protein sequence ID" value="MBT3143239.1"/>
    <property type="molecule type" value="Genomic_DNA"/>
</dbReference>
<evidence type="ECO:0000313" key="6">
    <source>
        <dbReference type="EMBL" id="MBT3143239.1"/>
    </source>
</evidence>
<keyword evidence="2" id="KW-0805">Transcription regulation</keyword>
<dbReference type="PRINTS" id="PR00039">
    <property type="entry name" value="HTHLYSR"/>
</dbReference>
<keyword evidence="3" id="KW-0238">DNA-binding</keyword>
<comment type="caution">
    <text evidence="6">The sequence shown here is derived from an EMBL/GenBank/DDBJ whole genome shotgun (WGS) entry which is preliminary data.</text>
</comment>
<protein>
    <submittedName>
        <fullName evidence="6">LysR family transcriptional regulator</fullName>
    </submittedName>
</protein>
<evidence type="ECO:0000256" key="1">
    <source>
        <dbReference type="ARBA" id="ARBA00009437"/>
    </source>
</evidence>
<evidence type="ECO:0000256" key="4">
    <source>
        <dbReference type="ARBA" id="ARBA00023163"/>
    </source>
</evidence>
<dbReference type="Gene3D" id="1.10.10.10">
    <property type="entry name" value="Winged helix-like DNA-binding domain superfamily/Winged helix DNA-binding domain"/>
    <property type="match status" value="1"/>
</dbReference>
<evidence type="ECO:0000256" key="3">
    <source>
        <dbReference type="ARBA" id="ARBA00023125"/>
    </source>
</evidence>
<gene>
    <name evidence="6" type="ORF">KL867_19415</name>
</gene>
<dbReference type="InterPro" id="IPR050176">
    <property type="entry name" value="LTTR"/>
</dbReference>
<feature type="domain" description="HTH lysR-type" evidence="5">
    <location>
        <begin position="5"/>
        <end position="62"/>
    </location>
</feature>
<dbReference type="PANTHER" id="PTHR30579:SF7">
    <property type="entry name" value="HTH-TYPE TRANSCRIPTIONAL REGULATOR LRHA-RELATED"/>
    <property type="match status" value="1"/>
</dbReference>
<evidence type="ECO:0000256" key="2">
    <source>
        <dbReference type="ARBA" id="ARBA00023015"/>
    </source>
</evidence>
<organism evidence="6 7">
    <name type="scientific">Falsiruegeria litorea</name>
    <dbReference type="NCBI Taxonomy" id="1280831"/>
    <lineage>
        <taxon>Bacteria</taxon>
        <taxon>Pseudomonadati</taxon>
        <taxon>Pseudomonadota</taxon>
        <taxon>Alphaproteobacteria</taxon>
        <taxon>Rhodobacterales</taxon>
        <taxon>Roseobacteraceae</taxon>
        <taxon>Falsiruegeria</taxon>
    </lineage>
</organism>